<comment type="pathway">
    <text evidence="3">Cofactor metabolism; pyridoxal 5'-phosphate salvage; pyridoxal 5'-phosphate from pyridoxamine 5'-phosphate: step 1/1.</text>
</comment>
<dbReference type="eggNOG" id="KOG2586">
    <property type="taxonomic scope" value="Eukaryota"/>
</dbReference>
<evidence type="ECO:0000256" key="7">
    <source>
        <dbReference type="ARBA" id="ARBA00012801"/>
    </source>
</evidence>
<dbReference type="PROSITE" id="PS01064">
    <property type="entry name" value="PYRIDOX_OXIDASE"/>
    <property type="match status" value="1"/>
</dbReference>
<dbReference type="STRING" id="619300.G3AHQ0"/>
<dbReference type="Proteomes" id="UP000000709">
    <property type="component" value="Unassembled WGS sequence"/>
</dbReference>
<reference evidence="17 18" key="1">
    <citation type="journal article" date="2011" name="Proc. Natl. Acad. Sci. U.S.A.">
        <title>Comparative genomics of xylose-fermenting fungi for enhanced biofuel production.</title>
        <authorList>
            <person name="Wohlbach D.J."/>
            <person name="Kuo A."/>
            <person name="Sato T.K."/>
            <person name="Potts K.M."/>
            <person name="Salamov A.A."/>
            <person name="LaButti K.M."/>
            <person name="Sun H."/>
            <person name="Clum A."/>
            <person name="Pangilinan J.L."/>
            <person name="Lindquist E.A."/>
            <person name="Lucas S."/>
            <person name="Lapidus A."/>
            <person name="Jin M."/>
            <person name="Gunawan C."/>
            <person name="Balan V."/>
            <person name="Dale B.E."/>
            <person name="Jeffries T.W."/>
            <person name="Zinkel R."/>
            <person name="Barry K.W."/>
            <person name="Grigoriev I.V."/>
            <person name="Gasch A.P."/>
        </authorList>
    </citation>
    <scope>NUCLEOTIDE SEQUENCE [LARGE SCALE GENOMIC DNA]</scope>
    <source>
        <strain evidence="18">NRRL Y-27907 / 11-Y1</strain>
    </source>
</reference>
<dbReference type="GO" id="GO:0008615">
    <property type="term" value="P:pyridoxine biosynthetic process"/>
    <property type="evidence" value="ECO:0007669"/>
    <property type="project" value="UniProtKB-KW"/>
</dbReference>
<keyword evidence="8" id="KW-0285">Flavoprotein</keyword>
<organism evidence="18">
    <name type="scientific">Spathaspora passalidarum (strain NRRL Y-27907 / 11-Y1)</name>
    <dbReference type="NCBI Taxonomy" id="619300"/>
    <lineage>
        <taxon>Eukaryota</taxon>
        <taxon>Fungi</taxon>
        <taxon>Dikarya</taxon>
        <taxon>Ascomycota</taxon>
        <taxon>Saccharomycotina</taxon>
        <taxon>Pichiomycetes</taxon>
        <taxon>Debaryomycetaceae</taxon>
        <taxon>Spathaspora</taxon>
    </lineage>
</organism>
<dbReference type="InterPro" id="IPR019740">
    <property type="entry name" value="Pyridox_Oxase_CS"/>
</dbReference>
<keyword evidence="10" id="KW-0560">Oxidoreductase</keyword>
<feature type="domain" description="Pyridoxine 5'-phosphate oxidase dimerisation C-terminal" evidence="16">
    <location>
        <begin position="225"/>
        <end position="268"/>
    </location>
</feature>
<comment type="cofactor">
    <cofactor evidence="1">
        <name>FMN</name>
        <dbReference type="ChEBI" id="CHEBI:58210"/>
    </cofactor>
</comment>
<dbReference type="NCBIfam" id="NF004231">
    <property type="entry name" value="PRK05679.1"/>
    <property type="match status" value="1"/>
</dbReference>
<dbReference type="Gene3D" id="2.30.110.10">
    <property type="entry name" value="Electron Transport, Fmn-binding Protein, Chain A"/>
    <property type="match status" value="1"/>
</dbReference>
<evidence type="ECO:0000256" key="10">
    <source>
        <dbReference type="ARBA" id="ARBA00023002"/>
    </source>
</evidence>
<evidence type="ECO:0000259" key="15">
    <source>
        <dbReference type="Pfam" id="PF01243"/>
    </source>
</evidence>
<dbReference type="NCBIfam" id="TIGR00558">
    <property type="entry name" value="pdxH"/>
    <property type="match status" value="1"/>
</dbReference>
<dbReference type="PANTHER" id="PTHR10851:SF0">
    <property type="entry name" value="PYRIDOXINE-5'-PHOSPHATE OXIDASE"/>
    <property type="match status" value="1"/>
</dbReference>
<dbReference type="Pfam" id="PF01243">
    <property type="entry name" value="PNPOx_N"/>
    <property type="match status" value="1"/>
</dbReference>
<evidence type="ECO:0000256" key="6">
    <source>
        <dbReference type="ARBA" id="ARBA00011738"/>
    </source>
</evidence>
<dbReference type="UniPathway" id="UPA01068">
    <property type="reaction ID" value="UER00304"/>
</dbReference>
<evidence type="ECO:0000256" key="1">
    <source>
        <dbReference type="ARBA" id="ARBA00001917"/>
    </source>
</evidence>
<evidence type="ECO:0000313" key="17">
    <source>
        <dbReference type="EMBL" id="EGW34214.1"/>
    </source>
</evidence>
<dbReference type="FunFam" id="2.30.110.10:FF:000010">
    <property type="entry name" value="Pyridoxine phosphate oxidase"/>
    <property type="match status" value="1"/>
</dbReference>
<evidence type="ECO:0000256" key="12">
    <source>
        <dbReference type="ARBA" id="ARBA00050700"/>
    </source>
</evidence>
<evidence type="ECO:0000256" key="11">
    <source>
        <dbReference type="ARBA" id="ARBA00023096"/>
    </source>
</evidence>
<evidence type="ECO:0000256" key="13">
    <source>
        <dbReference type="ARBA" id="ARBA00052480"/>
    </source>
</evidence>
<dbReference type="InterPro" id="IPR019576">
    <property type="entry name" value="Pyridoxamine_oxidase_dimer_C"/>
</dbReference>
<dbReference type="KEGG" id="spaa:SPAPADRAFT_70362"/>
<comment type="function">
    <text evidence="2">Catalyzes the oxidation of either pyridoxine 5'-phosphate (PNP) or pyridoxamine 5'-phosphate (PMP) into pyridoxal 5'-phosphate (PLP).</text>
</comment>
<dbReference type="OMA" id="AYFRTRP"/>
<dbReference type="GO" id="GO:0010181">
    <property type="term" value="F:FMN binding"/>
    <property type="evidence" value="ECO:0007669"/>
    <property type="project" value="EnsemblFungi"/>
</dbReference>
<dbReference type="OrthoDB" id="303614at2759"/>
<evidence type="ECO:0000256" key="3">
    <source>
        <dbReference type="ARBA" id="ARBA00004738"/>
    </source>
</evidence>
<comment type="pathway">
    <text evidence="4">Cofactor metabolism; pyridoxal 5'-phosphate salvage; pyridoxal 5'-phosphate from pyridoxine 5'-phosphate: step 1/1.</text>
</comment>
<feature type="domain" description="Pyridoxamine 5'-phosphate oxidase N-terminal" evidence="15">
    <location>
        <begin position="94"/>
        <end position="197"/>
    </location>
</feature>
<gene>
    <name evidence="17" type="ORF">SPAPADRAFT_70362</name>
</gene>
<dbReference type="InterPro" id="IPR012349">
    <property type="entry name" value="Split_barrel_FMN-bd"/>
</dbReference>
<dbReference type="EMBL" id="GL996500">
    <property type="protein sequence ID" value="EGW34214.1"/>
    <property type="molecule type" value="Genomic_DNA"/>
</dbReference>
<dbReference type="InterPro" id="IPR000659">
    <property type="entry name" value="Pyridox_Oxase"/>
</dbReference>
<dbReference type="GO" id="GO:0004733">
    <property type="term" value="F:pyridoxamine phosphate oxidase activity"/>
    <property type="evidence" value="ECO:0007669"/>
    <property type="project" value="UniProtKB-EC"/>
</dbReference>
<comment type="subunit">
    <text evidence="6">Homodimer.</text>
</comment>
<evidence type="ECO:0000313" key="18">
    <source>
        <dbReference type="Proteomes" id="UP000000709"/>
    </source>
</evidence>
<evidence type="ECO:0000256" key="8">
    <source>
        <dbReference type="ARBA" id="ARBA00022630"/>
    </source>
</evidence>
<dbReference type="SUPFAM" id="SSF50475">
    <property type="entry name" value="FMN-binding split barrel"/>
    <property type="match status" value="1"/>
</dbReference>
<dbReference type="InterPro" id="IPR011576">
    <property type="entry name" value="Pyridox_Oxase_N"/>
</dbReference>
<comment type="catalytic activity">
    <reaction evidence="13">
        <text>pyridoxine 5'-phosphate + O2 = pyridoxal 5'-phosphate + H2O2</text>
        <dbReference type="Rhea" id="RHEA:15149"/>
        <dbReference type="ChEBI" id="CHEBI:15379"/>
        <dbReference type="ChEBI" id="CHEBI:16240"/>
        <dbReference type="ChEBI" id="CHEBI:58589"/>
        <dbReference type="ChEBI" id="CHEBI:597326"/>
        <dbReference type="EC" id="1.4.3.5"/>
    </reaction>
</comment>
<protein>
    <recommendedName>
        <fullName evidence="7">pyridoxal 5'-phosphate synthase</fullName>
        <ecNumber evidence="7">1.4.3.5</ecNumber>
    </recommendedName>
    <alternativeName>
        <fullName evidence="14">PNP/PMP oxidase</fullName>
    </alternativeName>
</protein>
<dbReference type="RefSeq" id="XP_007373798.1">
    <property type="nucleotide sequence ID" value="XM_007373736.1"/>
</dbReference>
<evidence type="ECO:0000256" key="5">
    <source>
        <dbReference type="ARBA" id="ARBA00007301"/>
    </source>
</evidence>
<keyword evidence="11" id="KW-0664">Pyridoxine biosynthesis</keyword>
<evidence type="ECO:0000259" key="16">
    <source>
        <dbReference type="Pfam" id="PF10590"/>
    </source>
</evidence>
<proteinExistence type="inferred from homology"/>
<comment type="similarity">
    <text evidence="5">Belongs to the pyridoxamine 5'-phosphate oxidase family.</text>
</comment>
<accession>G3AHQ0</accession>
<dbReference type="PANTHER" id="PTHR10851">
    <property type="entry name" value="PYRIDOXINE-5-PHOSPHATE OXIDASE"/>
    <property type="match status" value="1"/>
</dbReference>
<dbReference type="InParanoid" id="G3AHQ0"/>
<dbReference type="GO" id="GO:0005758">
    <property type="term" value="C:mitochondrial intermembrane space"/>
    <property type="evidence" value="ECO:0007669"/>
    <property type="project" value="EnsemblFungi"/>
</dbReference>
<keyword evidence="18" id="KW-1185">Reference proteome</keyword>
<dbReference type="Pfam" id="PF10590">
    <property type="entry name" value="PNP_phzG_C"/>
    <property type="match status" value="1"/>
</dbReference>
<evidence type="ECO:0000256" key="9">
    <source>
        <dbReference type="ARBA" id="ARBA00022643"/>
    </source>
</evidence>
<keyword evidence="9" id="KW-0288">FMN</keyword>
<sequence>MFKQVVKQNLRQAGNITKASIMATPVRNMSNGNRPEDPETTTQQPILFAPPTYQYTKGKLAESDCESDPFMEFNKWFKEAQEQLPEGSDIIVEAMNFSTARLPSGRVSSRIVLLKELDKYGFIVYSNWNTSKKAADFETNKYASLTFFWPHVQRQVRVEGIMEHVTRETSQRYFNTRPRGSKIGAWSSPQSSVIQSRDDLNEINDKYKQEFKDLKDEEIPCPDFWGGIRIEPLEVEFWQGGLSRLHDRITYRRERKEDTEWEIVRLAP</sequence>
<dbReference type="HOGENOM" id="CLU_032263_2_0_1"/>
<evidence type="ECO:0000256" key="14">
    <source>
        <dbReference type="ARBA" id="ARBA00083138"/>
    </source>
</evidence>
<dbReference type="FunCoup" id="G3AHQ0">
    <property type="interactions" value="439"/>
</dbReference>
<dbReference type="EC" id="1.4.3.5" evidence="7"/>
<dbReference type="AlphaFoldDB" id="G3AHQ0"/>
<name>G3AHQ0_SPAPN</name>
<evidence type="ECO:0000256" key="2">
    <source>
        <dbReference type="ARBA" id="ARBA00003691"/>
    </source>
</evidence>
<dbReference type="GeneID" id="18875321"/>
<evidence type="ECO:0000256" key="4">
    <source>
        <dbReference type="ARBA" id="ARBA00005037"/>
    </source>
</evidence>
<comment type="catalytic activity">
    <reaction evidence="12">
        <text>pyridoxamine 5'-phosphate + O2 + H2O = pyridoxal 5'-phosphate + H2O2 + NH4(+)</text>
        <dbReference type="Rhea" id="RHEA:15817"/>
        <dbReference type="ChEBI" id="CHEBI:15377"/>
        <dbReference type="ChEBI" id="CHEBI:15379"/>
        <dbReference type="ChEBI" id="CHEBI:16240"/>
        <dbReference type="ChEBI" id="CHEBI:28938"/>
        <dbReference type="ChEBI" id="CHEBI:58451"/>
        <dbReference type="ChEBI" id="CHEBI:597326"/>
        <dbReference type="EC" id="1.4.3.5"/>
    </reaction>
</comment>